<evidence type="ECO:0000313" key="2">
    <source>
        <dbReference type="EMBL" id="KAJ7731220.1"/>
    </source>
</evidence>
<proteinExistence type="predicted"/>
<gene>
    <name evidence="2" type="ORF">B0H16DRAFT_1469217</name>
</gene>
<keyword evidence="1" id="KW-1133">Transmembrane helix</keyword>
<dbReference type="EMBL" id="JARKIB010000154">
    <property type="protein sequence ID" value="KAJ7731220.1"/>
    <property type="molecule type" value="Genomic_DNA"/>
</dbReference>
<dbReference type="Proteomes" id="UP001215598">
    <property type="component" value="Unassembled WGS sequence"/>
</dbReference>
<accession>A0AAD7HYS2</accession>
<sequence length="235" mass="25713">MPGLMAIRLPDLVYGTRNIQNIFFRIVFLASTSIIFYPGRIIMVNEPKARPTSIPRCRITRIPSSMSRADTFKVGGGQLQHSETNGACTAIPAYIPVAAGPGTKMSLKLPSPSRVPARPSPFTTHSYWPAALKPLVDHLNGGNVGGGENVHNRVFHDSFFDPNLRRNFDHNLSQSWGRSWGMKLELGLKSCIAARLHAPTFAPTSAPTRASTSANLRFRCPSSRSGYASLPQLRS</sequence>
<protein>
    <submittedName>
        <fullName evidence="2">Uncharacterized protein</fullName>
    </submittedName>
</protein>
<keyword evidence="1" id="KW-0472">Membrane</keyword>
<keyword evidence="1" id="KW-0812">Transmembrane</keyword>
<evidence type="ECO:0000256" key="1">
    <source>
        <dbReference type="SAM" id="Phobius"/>
    </source>
</evidence>
<reference evidence="2" key="1">
    <citation type="submission" date="2023-03" db="EMBL/GenBank/DDBJ databases">
        <title>Massive genome expansion in bonnet fungi (Mycena s.s.) driven by repeated elements and novel gene families across ecological guilds.</title>
        <authorList>
            <consortium name="Lawrence Berkeley National Laboratory"/>
            <person name="Harder C.B."/>
            <person name="Miyauchi S."/>
            <person name="Viragh M."/>
            <person name="Kuo A."/>
            <person name="Thoen E."/>
            <person name="Andreopoulos B."/>
            <person name="Lu D."/>
            <person name="Skrede I."/>
            <person name="Drula E."/>
            <person name="Henrissat B."/>
            <person name="Morin E."/>
            <person name="Kohler A."/>
            <person name="Barry K."/>
            <person name="LaButti K."/>
            <person name="Morin E."/>
            <person name="Salamov A."/>
            <person name="Lipzen A."/>
            <person name="Mereny Z."/>
            <person name="Hegedus B."/>
            <person name="Baldrian P."/>
            <person name="Stursova M."/>
            <person name="Weitz H."/>
            <person name="Taylor A."/>
            <person name="Grigoriev I.V."/>
            <person name="Nagy L.G."/>
            <person name="Martin F."/>
            <person name="Kauserud H."/>
        </authorList>
    </citation>
    <scope>NUCLEOTIDE SEQUENCE</scope>
    <source>
        <strain evidence="2">CBHHK182m</strain>
    </source>
</reference>
<evidence type="ECO:0000313" key="3">
    <source>
        <dbReference type="Proteomes" id="UP001215598"/>
    </source>
</evidence>
<dbReference type="AlphaFoldDB" id="A0AAD7HYS2"/>
<feature type="transmembrane region" description="Helical" evidence="1">
    <location>
        <begin position="22"/>
        <end position="43"/>
    </location>
</feature>
<organism evidence="2 3">
    <name type="scientific">Mycena metata</name>
    <dbReference type="NCBI Taxonomy" id="1033252"/>
    <lineage>
        <taxon>Eukaryota</taxon>
        <taxon>Fungi</taxon>
        <taxon>Dikarya</taxon>
        <taxon>Basidiomycota</taxon>
        <taxon>Agaricomycotina</taxon>
        <taxon>Agaricomycetes</taxon>
        <taxon>Agaricomycetidae</taxon>
        <taxon>Agaricales</taxon>
        <taxon>Marasmiineae</taxon>
        <taxon>Mycenaceae</taxon>
        <taxon>Mycena</taxon>
    </lineage>
</organism>
<name>A0AAD7HYS2_9AGAR</name>
<comment type="caution">
    <text evidence="2">The sequence shown here is derived from an EMBL/GenBank/DDBJ whole genome shotgun (WGS) entry which is preliminary data.</text>
</comment>
<keyword evidence="3" id="KW-1185">Reference proteome</keyword>